<dbReference type="RefSeq" id="XP_008618093.1">
    <property type="nucleotide sequence ID" value="XM_008619871.1"/>
</dbReference>
<evidence type="ECO:0000313" key="2">
    <source>
        <dbReference type="Proteomes" id="UP000030762"/>
    </source>
</evidence>
<dbReference type="InParanoid" id="T0Q4W6"/>
<dbReference type="OrthoDB" id="275936at2759"/>
<keyword evidence="2" id="KW-1185">Reference proteome</keyword>
<gene>
    <name evidence="1" type="ORF">SDRG_13773</name>
</gene>
<accession>T0Q4W6</accession>
<evidence type="ECO:0000313" key="1">
    <source>
        <dbReference type="EMBL" id="EQC28445.1"/>
    </source>
</evidence>
<reference evidence="1 2" key="1">
    <citation type="submission" date="2012-04" db="EMBL/GenBank/DDBJ databases">
        <title>The Genome Sequence of Saprolegnia declina VS20.</title>
        <authorList>
            <consortium name="The Broad Institute Genome Sequencing Platform"/>
            <person name="Russ C."/>
            <person name="Nusbaum C."/>
            <person name="Tyler B."/>
            <person name="van West P."/>
            <person name="Dieguez-Uribeondo J."/>
            <person name="de Bruijn I."/>
            <person name="Tripathy S."/>
            <person name="Jiang R."/>
            <person name="Young S.K."/>
            <person name="Zeng Q."/>
            <person name="Gargeya S."/>
            <person name="Fitzgerald M."/>
            <person name="Haas B."/>
            <person name="Abouelleil A."/>
            <person name="Alvarado L."/>
            <person name="Arachchi H.M."/>
            <person name="Berlin A."/>
            <person name="Chapman S.B."/>
            <person name="Goldberg J."/>
            <person name="Griggs A."/>
            <person name="Gujja S."/>
            <person name="Hansen M."/>
            <person name="Howarth C."/>
            <person name="Imamovic A."/>
            <person name="Larimer J."/>
            <person name="McCowen C."/>
            <person name="Montmayeur A."/>
            <person name="Murphy C."/>
            <person name="Neiman D."/>
            <person name="Pearson M."/>
            <person name="Priest M."/>
            <person name="Roberts A."/>
            <person name="Saif S."/>
            <person name="Shea T."/>
            <person name="Sisk P."/>
            <person name="Sykes S."/>
            <person name="Wortman J."/>
            <person name="Nusbaum C."/>
            <person name="Birren B."/>
        </authorList>
    </citation>
    <scope>NUCLEOTIDE SEQUENCE [LARGE SCALE GENOMIC DNA]</scope>
    <source>
        <strain evidence="1 2">VS20</strain>
    </source>
</reference>
<dbReference type="eggNOG" id="ENOG502QWAD">
    <property type="taxonomic scope" value="Eukaryota"/>
</dbReference>
<dbReference type="VEuPathDB" id="FungiDB:SDRG_13773"/>
<dbReference type="Proteomes" id="UP000030762">
    <property type="component" value="Unassembled WGS sequence"/>
</dbReference>
<organism evidence="1 2">
    <name type="scientific">Saprolegnia diclina (strain VS20)</name>
    <dbReference type="NCBI Taxonomy" id="1156394"/>
    <lineage>
        <taxon>Eukaryota</taxon>
        <taxon>Sar</taxon>
        <taxon>Stramenopiles</taxon>
        <taxon>Oomycota</taxon>
        <taxon>Saprolegniomycetes</taxon>
        <taxon>Saprolegniales</taxon>
        <taxon>Saprolegniaceae</taxon>
        <taxon>Saprolegnia</taxon>
    </lineage>
</organism>
<dbReference type="InterPro" id="IPR038781">
    <property type="entry name" value="C365.16-ike"/>
</dbReference>
<dbReference type="STRING" id="1156394.T0Q4W6"/>
<dbReference type="GO" id="GO:0005739">
    <property type="term" value="C:mitochondrion"/>
    <property type="evidence" value="ECO:0007669"/>
    <property type="project" value="TreeGrafter"/>
</dbReference>
<proteinExistence type="predicted"/>
<protein>
    <submittedName>
        <fullName evidence="1">Uncharacterized protein</fullName>
    </submittedName>
</protein>
<sequence>MSWPSSHQGQFPISVVASKHMPSSTAAATTTPTTSSLTTLGTKLGIDLAAAGIASFFVAPFITTVDRAVIENAAGARPLKKALVEISRDFVRNPLQFIRRKEFLLIYGVYTATYLSANAVDSLCETVEVDSNMPKFLSTTAVNMGACIIKDREFTRMFGVIAPTKFPLMSMGLFAIRDSLTVGASFIAPPILSAKFQELGQTPRTSNTLAQLTCPMLVQFLSTPLHLLSLDLYNNKGVPMNQRMSFISREYIKSTGARVARVVPAFGFGGIGNKYFRDTMRTKLL</sequence>
<dbReference type="EMBL" id="JH767194">
    <property type="protein sequence ID" value="EQC28445.1"/>
    <property type="molecule type" value="Genomic_DNA"/>
</dbReference>
<dbReference type="OMA" id="RRNWFIS"/>
<name>T0Q4W6_SAPDV</name>
<dbReference type="GeneID" id="19954500"/>
<dbReference type="PANTHER" id="PTHR37845:SF1">
    <property type="entry name" value="SEQUENCE ORPHAN"/>
    <property type="match status" value="1"/>
</dbReference>
<dbReference type="PANTHER" id="PTHR37845">
    <property type="entry name" value="SEQUENCE ORPHAN"/>
    <property type="match status" value="1"/>
</dbReference>
<dbReference type="AlphaFoldDB" id="T0Q4W6"/>